<dbReference type="Gene3D" id="3.80.10.10">
    <property type="entry name" value="Ribonuclease Inhibitor"/>
    <property type="match status" value="2"/>
</dbReference>
<evidence type="ECO:0000256" key="5">
    <source>
        <dbReference type="SAM" id="MobiDB-lite"/>
    </source>
</evidence>
<dbReference type="STRING" id="35608.A0A2U1N7E8"/>
<feature type="region of interest" description="Disordered" evidence="5">
    <location>
        <begin position="15"/>
        <end position="52"/>
    </location>
</feature>
<dbReference type="GO" id="GO:0006952">
    <property type="term" value="P:defense response"/>
    <property type="evidence" value="ECO:0007669"/>
    <property type="project" value="UniProtKB-KW"/>
</dbReference>
<protein>
    <submittedName>
        <fullName evidence="7">Disease resistance protein (TIR-NBS-LRR class) family</fullName>
    </submittedName>
</protein>
<dbReference type="PANTHER" id="PTHR11017">
    <property type="entry name" value="LEUCINE-RICH REPEAT-CONTAINING PROTEIN"/>
    <property type="match status" value="1"/>
</dbReference>
<proteinExistence type="predicted"/>
<dbReference type="SMART" id="SM00255">
    <property type="entry name" value="TIR"/>
    <property type="match status" value="1"/>
</dbReference>
<dbReference type="Proteomes" id="UP000245207">
    <property type="component" value="Unassembled WGS sequence"/>
</dbReference>
<evidence type="ECO:0000256" key="3">
    <source>
        <dbReference type="ARBA" id="ARBA00022821"/>
    </source>
</evidence>
<dbReference type="Gene3D" id="1.10.8.430">
    <property type="entry name" value="Helical domain of apoptotic protease-activating factors"/>
    <property type="match status" value="1"/>
</dbReference>
<organism evidence="7 8">
    <name type="scientific">Artemisia annua</name>
    <name type="common">Sweet wormwood</name>
    <dbReference type="NCBI Taxonomy" id="35608"/>
    <lineage>
        <taxon>Eukaryota</taxon>
        <taxon>Viridiplantae</taxon>
        <taxon>Streptophyta</taxon>
        <taxon>Embryophyta</taxon>
        <taxon>Tracheophyta</taxon>
        <taxon>Spermatophyta</taxon>
        <taxon>Magnoliopsida</taxon>
        <taxon>eudicotyledons</taxon>
        <taxon>Gunneridae</taxon>
        <taxon>Pentapetalae</taxon>
        <taxon>asterids</taxon>
        <taxon>campanulids</taxon>
        <taxon>Asterales</taxon>
        <taxon>Asteraceae</taxon>
        <taxon>Asteroideae</taxon>
        <taxon>Anthemideae</taxon>
        <taxon>Artemisiinae</taxon>
        <taxon>Artemisia</taxon>
    </lineage>
</organism>
<keyword evidence="4" id="KW-0520">NAD</keyword>
<dbReference type="PANTHER" id="PTHR11017:SF544">
    <property type="entry name" value="ADP-RIBOSYL CYCLASE_CYCLIC ADP-RIBOSE HYDROLASE"/>
    <property type="match status" value="1"/>
</dbReference>
<dbReference type="SUPFAM" id="SSF52058">
    <property type="entry name" value="L domain-like"/>
    <property type="match status" value="2"/>
</dbReference>
<feature type="compositionally biased region" description="Basic and acidic residues" evidence="5">
    <location>
        <begin position="108"/>
        <end position="220"/>
    </location>
</feature>
<dbReference type="GO" id="GO:0007165">
    <property type="term" value="P:signal transduction"/>
    <property type="evidence" value="ECO:0007669"/>
    <property type="project" value="InterPro"/>
</dbReference>
<dbReference type="InterPro" id="IPR003591">
    <property type="entry name" value="Leu-rich_rpt_typical-subtyp"/>
</dbReference>
<reference evidence="7 8" key="1">
    <citation type="journal article" date="2018" name="Mol. Plant">
        <title>The genome of Artemisia annua provides insight into the evolution of Asteraceae family and artemisinin biosynthesis.</title>
        <authorList>
            <person name="Shen Q."/>
            <person name="Zhang L."/>
            <person name="Liao Z."/>
            <person name="Wang S."/>
            <person name="Yan T."/>
            <person name="Shi P."/>
            <person name="Liu M."/>
            <person name="Fu X."/>
            <person name="Pan Q."/>
            <person name="Wang Y."/>
            <person name="Lv Z."/>
            <person name="Lu X."/>
            <person name="Zhang F."/>
            <person name="Jiang W."/>
            <person name="Ma Y."/>
            <person name="Chen M."/>
            <person name="Hao X."/>
            <person name="Li L."/>
            <person name="Tang Y."/>
            <person name="Lv G."/>
            <person name="Zhou Y."/>
            <person name="Sun X."/>
            <person name="Brodelius P.E."/>
            <person name="Rose J.K.C."/>
            <person name="Tang K."/>
        </authorList>
    </citation>
    <scope>NUCLEOTIDE SEQUENCE [LARGE SCALE GENOMIC DNA]</scope>
    <source>
        <strain evidence="8">cv. Huhao1</strain>
        <tissue evidence="7">Leaf</tissue>
    </source>
</reference>
<dbReference type="InterPro" id="IPR002182">
    <property type="entry name" value="NB-ARC"/>
</dbReference>
<dbReference type="InterPro" id="IPR035897">
    <property type="entry name" value="Toll_tir_struct_dom_sf"/>
</dbReference>
<dbReference type="Pfam" id="PF01582">
    <property type="entry name" value="TIR"/>
    <property type="match status" value="1"/>
</dbReference>
<sequence length="1448" mass="163105">MSFSRLLRFFSDHLSITSPNSSAPEKEESSSNSSAPKKEESSSNSSAPKIMASTSTSSIAVLGVMLMASSTFIYYFYSKASSSNSSEPKKEESSSNSSEQESSSNSAEPEKEESSSNSSEPEKEESSHNSSEPEKEESSHNSSAPKKEESSNSAEPKKEESSSNSSEPEKEESSHNSSEPEKEESSHNSSAPKKEESSNSAEPKKEESSHNSSEPEKEESSSNSSEPKVMVSTPTSCIQTSFKYDVFLSFRGADIRTNFLGHLYEALKKKGIATFKDDVGICKGNTIFDELIKAIEDSRFYIIVFSKNYASSSWCLDELVKIMKCRKMTGHTAYPVFYDVEPTQVRKQSGAVENAFSENKEKDASGKWEGALKEAAGLSGWVLKDGDQSELIKKIVGFISLMLRSISFGPDKMLVGMETRVTDVVESLEMGIDDVRMIGIKSMGGAGKTTTARAVFDRLSADFEAKTFVANVREVSKPSMSGLKKLQEKVLSKLLDEDVTLDSVTDGKKMMQERMRSIKVLLVLDDVNHSNQLEALAGVSNWFKPGSRIIVTTRNEQVLVAHRVKWIPDYDLLSREQVLEAHRVNVIRDISLLSDEEAIFLLSRHAFGSAIPPEEFKELSGKVAHYAAGLPLALEVLGSSLCGKNKHEWEDFMKRLAKFTLPEEIQKKLELSYESLEKDYKEMFLDIACILKGLRREDVIRILECRGFNPGIGLRVLEQRCLITFSSKYEYLGMHDHIEEMGKNIVRRDHPDSRLWIKEKIEDILVDDEGTEATICLELRKTNTNAGIIMKGLGKMNKLRYLKVYFPYQDYYERDAEDLDNTAQYFSKYLEYLNCTNYPFLYLPKTFQVNNLVGLEIKRCRRMERLWEEGVKKVLENLKFLSLSESALTTFDFSMTPSLERLSLEDSPNLVELFMPVSCQKLNYLHISKSKLRTFDLGLTPNLEKLSLNDCADFEELHMSSACPNLKFLELRKSRLSRLNLELFPNLERLGLEGCDKLVEINAPVGCLRKLVYLNLTSCLRFSYFVVPVGELEPKDSRSSASLRLVGEILDSCPLHPNSNLPKLRFRCYYDEDLPSSVGNIEKLISFGLCACTDFKKFSDMICSLRCLRKLELECDIPDFPKDLGQLECLEELCLSSTKIKHLPNSIRKLKCLKSLEVDNGDLLEKLPKGLGQLECLERLHVRSKKIKHLPKSICMLKRLKSLDVRDCSCLGKLPKDIGQLESLESLDLSATKIKHLPDSICMLKCLKSLEVDNGDLLEKLPGGLGQLECLERLHVKSKKIKHLPKSICMLKRLKSLDVRECSCLENLPKDIGQLESLVTLDLSATKIKHLPDSICTLKHLTYLNLDECALLENLPEDLGRLECFKDLYIAASPKLLLRLYSSEMQNTTCHRRGTSSDEGLKAAEYFLKLIDMGVMENKSGNWPDLKCCEIRNGLEGEWETLTSSSLS</sequence>
<dbReference type="Pfam" id="PF00931">
    <property type="entry name" value="NB-ARC"/>
    <property type="match status" value="1"/>
</dbReference>
<evidence type="ECO:0000313" key="8">
    <source>
        <dbReference type="Proteomes" id="UP000245207"/>
    </source>
</evidence>
<keyword evidence="3" id="KW-0611">Plant defense</keyword>
<dbReference type="InterPro" id="IPR027417">
    <property type="entry name" value="P-loop_NTPase"/>
</dbReference>
<dbReference type="PROSITE" id="PS51450">
    <property type="entry name" value="LRR"/>
    <property type="match status" value="1"/>
</dbReference>
<evidence type="ECO:0000259" key="6">
    <source>
        <dbReference type="PROSITE" id="PS50104"/>
    </source>
</evidence>
<dbReference type="Gene3D" id="3.40.50.10140">
    <property type="entry name" value="Toll/interleukin-1 receptor homology (TIR) domain"/>
    <property type="match status" value="1"/>
</dbReference>
<dbReference type="EMBL" id="PKPP01003443">
    <property type="protein sequence ID" value="PWA69411.1"/>
    <property type="molecule type" value="Genomic_DNA"/>
</dbReference>
<dbReference type="InterPro" id="IPR055414">
    <property type="entry name" value="LRR_R13L4/SHOC2-like"/>
</dbReference>
<dbReference type="SUPFAM" id="SSF46785">
    <property type="entry name" value="Winged helix' DNA-binding domain"/>
    <property type="match status" value="1"/>
</dbReference>
<keyword evidence="8" id="KW-1185">Reference proteome</keyword>
<accession>A0A2U1N7E8</accession>
<keyword evidence="1" id="KW-0433">Leucine-rich repeat</keyword>
<gene>
    <name evidence="7" type="ORF">CTI12_AA298630</name>
</gene>
<dbReference type="InterPro" id="IPR044974">
    <property type="entry name" value="Disease_R_plants"/>
</dbReference>
<dbReference type="Pfam" id="PF23598">
    <property type="entry name" value="LRR_14"/>
    <property type="match status" value="1"/>
</dbReference>
<evidence type="ECO:0000256" key="1">
    <source>
        <dbReference type="ARBA" id="ARBA00022614"/>
    </source>
</evidence>
<dbReference type="Gene3D" id="3.40.50.300">
    <property type="entry name" value="P-loop containing nucleotide triphosphate hydrolases"/>
    <property type="match status" value="1"/>
</dbReference>
<dbReference type="GO" id="GO:0043531">
    <property type="term" value="F:ADP binding"/>
    <property type="evidence" value="ECO:0007669"/>
    <property type="project" value="InterPro"/>
</dbReference>
<dbReference type="OrthoDB" id="2018313at2759"/>
<dbReference type="FunFam" id="3.40.50.10140:FF:000007">
    <property type="entry name" value="Disease resistance protein (TIR-NBS-LRR class)"/>
    <property type="match status" value="1"/>
</dbReference>
<comment type="caution">
    <text evidence="7">The sequence shown here is derived from an EMBL/GenBank/DDBJ whole genome shotgun (WGS) entry which is preliminary data.</text>
</comment>
<evidence type="ECO:0000313" key="7">
    <source>
        <dbReference type="EMBL" id="PWA69411.1"/>
    </source>
</evidence>
<feature type="compositionally biased region" description="Polar residues" evidence="5">
    <location>
        <begin position="42"/>
        <end position="52"/>
    </location>
</feature>
<evidence type="ECO:0000256" key="4">
    <source>
        <dbReference type="ARBA" id="ARBA00023027"/>
    </source>
</evidence>
<dbReference type="PRINTS" id="PR00364">
    <property type="entry name" value="DISEASERSIST"/>
</dbReference>
<name>A0A2U1N7E8_ARTAN</name>
<dbReference type="SUPFAM" id="SSF52200">
    <property type="entry name" value="Toll/Interleukin receptor TIR domain"/>
    <property type="match status" value="1"/>
</dbReference>
<dbReference type="PROSITE" id="PS50104">
    <property type="entry name" value="TIR"/>
    <property type="match status" value="1"/>
</dbReference>
<dbReference type="InterPro" id="IPR036390">
    <property type="entry name" value="WH_DNA-bd_sf"/>
</dbReference>
<feature type="domain" description="TIR" evidence="6">
    <location>
        <begin position="242"/>
        <end position="403"/>
    </location>
</feature>
<feature type="compositionally biased region" description="Low complexity" evidence="5">
    <location>
        <begin position="94"/>
        <end position="107"/>
    </location>
</feature>
<keyword evidence="2" id="KW-0677">Repeat</keyword>
<dbReference type="InterPro" id="IPR032675">
    <property type="entry name" value="LRR_dom_sf"/>
</dbReference>
<feature type="region of interest" description="Disordered" evidence="5">
    <location>
        <begin position="81"/>
        <end position="232"/>
    </location>
</feature>
<dbReference type="SUPFAM" id="SSF52540">
    <property type="entry name" value="P-loop containing nucleoside triphosphate hydrolases"/>
    <property type="match status" value="1"/>
</dbReference>
<dbReference type="Pfam" id="PF23282">
    <property type="entry name" value="WHD_ROQ1"/>
    <property type="match status" value="1"/>
</dbReference>
<dbReference type="GO" id="GO:0051707">
    <property type="term" value="P:response to other organism"/>
    <property type="evidence" value="ECO:0007669"/>
    <property type="project" value="UniProtKB-ARBA"/>
</dbReference>
<dbReference type="InterPro" id="IPR042197">
    <property type="entry name" value="Apaf_helical"/>
</dbReference>
<dbReference type="InterPro" id="IPR001611">
    <property type="entry name" value="Leu-rich_rpt"/>
</dbReference>
<dbReference type="InterPro" id="IPR058192">
    <property type="entry name" value="WHD_ROQ1-like"/>
</dbReference>
<dbReference type="SMART" id="SM00369">
    <property type="entry name" value="LRR_TYP"/>
    <property type="match status" value="5"/>
</dbReference>
<evidence type="ECO:0000256" key="2">
    <source>
        <dbReference type="ARBA" id="ARBA00022737"/>
    </source>
</evidence>
<dbReference type="InterPro" id="IPR000157">
    <property type="entry name" value="TIR_dom"/>
</dbReference>